<reference evidence="2" key="1">
    <citation type="submission" date="2017-10" db="EMBL/GenBank/DDBJ databases">
        <title>Transcriptome Assembly of Sugarcane Aphid Adults.</title>
        <authorList>
            <person name="Scully E.D."/>
            <person name="Palmer N.A."/>
            <person name="Geib S.M."/>
            <person name="Sarath G."/>
            <person name="Sattler S.E."/>
        </authorList>
    </citation>
    <scope>NUCLEOTIDE SEQUENCE</scope>
    <source>
        <tissue evidence="2">Whole body</tissue>
    </source>
</reference>
<dbReference type="PANTHER" id="PTHR46188:SF1">
    <property type="entry name" value="BOLA-LIKE PROTEIN 3"/>
    <property type="match status" value="1"/>
</dbReference>
<proteinExistence type="inferred from homology"/>
<protein>
    <submittedName>
        <fullName evidence="2">BolA-like protein 3</fullName>
    </submittedName>
</protein>
<evidence type="ECO:0000256" key="1">
    <source>
        <dbReference type="ARBA" id="ARBA00005578"/>
    </source>
</evidence>
<gene>
    <name evidence="2" type="primary">BOLA3_1</name>
</gene>
<dbReference type="SUPFAM" id="SSF82657">
    <property type="entry name" value="BolA-like"/>
    <property type="match status" value="1"/>
</dbReference>
<comment type="similarity">
    <text evidence="1">Belongs to the BolA/IbaG family.</text>
</comment>
<dbReference type="PANTHER" id="PTHR46188">
    <property type="entry name" value="BOLA-LIKE PROTEIN 3"/>
    <property type="match status" value="1"/>
</dbReference>
<sequence length="117" mass="13053">MFQITKRSAKLFSANCIALRKYADSSKVATLKGGENILYSSLQKKFPQAKEIKIKDISGGCGAIFEVFISTTEFKGLSIVKQHQLINEVNNLSLLILIINQAHILKKSSRKHVFISN</sequence>
<evidence type="ECO:0000313" key="2">
    <source>
        <dbReference type="EMBL" id="MBW18820.1"/>
    </source>
</evidence>
<dbReference type="Gene3D" id="3.30.300.90">
    <property type="entry name" value="BolA-like"/>
    <property type="match status" value="1"/>
</dbReference>
<dbReference type="GO" id="GO:0005759">
    <property type="term" value="C:mitochondrial matrix"/>
    <property type="evidence" value="ECO:0007669"/>
    <property type="project" value="TreeGrafter"/>
</dbReference>
<dbReference type="AlphaFoldDB" id="A0A2H8TY32"/>
<name>A0A2H8TY32_9HEMI</name>
<dbReference type="InterPro" id="IPR052275">
    <property type="entry name" value="Mt_Fe-S_assembly_factor"/>
</dbReference>
<dbReference type="InterPro" id="IPR036065">
    <property type="entry name" value="BolA-like_sf"/>
</dbReference>
<organism evidence="2">
    <name type="scientific">Melanaphis sacchari</name>
    <dbReference type="NCBI Taxonomy" id="742174"/>
    <lineage>
        <taxon>Eukaryota</taxon>
        <taxon>Metazoa</taxon>
        <taxon>Ecdysozoa</taxon>
        <taxon>Arthropoda</taxon>
        <taxon>Hexapoda</taxon>
        <taxon>Insecta</taxon>
        <taxon>Pterygota</taxon>
        <taxon>Neoptera</taxon>
        <taxon>Paraneoptera</taxon>
        <taxon>Hemiptera</taxon>
        <taxon>Sternorrhyncha</taxon>
        <taxon>Aphidomorpha</taxon>
        <taxon>Aphidoidea</taxon>
        <taxon>Aphididae</taxon>
        <taxon>Aphidini</taxon>
        <taxon>Melanaphis</taxon>
    </lineage>
</organism>
<accession>A0A2H8TY32</accession>
<dbReference type="EMBL" id="GFXV01007015">
    <property type="protein sequence ID" value="MBW18820.1"/>
    <property type="molecule type" value="Transcribed_RNA"/>
</dbReference>
<dbReference type="OrthoDB" id="203381at2759"/>